<dbReference type="InterPro" id="IPR029058">
    <property type="entry name" value="AB_hydrolase_fold"/>
</dbReference>
<gene>
    <name evidence="5" type="ORF">FB45DRAFT_839289</name>
</gene>
<feature type="chain" id="PRO_5041782008" description="Carboxylic ester hydrolase" evidence="3">
    <location>
        <begin position="22"/>
        <end position="686"/>
    </location>
</feature>
<dbReference type="Gene3D" id="3.40.50.1820">
    <property type="entry name" value="alpha/beta hydrolase"/>
    <property type="match status" value="1"/>
</dbReference>
<sequence length="686" mass="73911">MSPQISLGAGLVLALATLSHASNSTSRPAVSLLFQNDGNWTNYANLPSALLFYEAANYEDALAACKANNETLLNADAVKPCVFLLVIHVTATQTHSLAKQFTYLEYLEDANRLSTYWIAEGKTVTPLISSSIPSPLTPKIMKLPFLCTNSAPHTTKVDTDFLTSPKSVVTSKGVTFTGTRDHLTFRFMGIPYAQPPVGPLRFQYPQPFNGTQVDATFFKPVCLQFAWFGSDEFGLNPWGNSEDCLTLHVYTPYIPSNPPSKDGPALKPVLFWIHGGGNTQGTGADATFDGGSLVSRTDSVVVTIDHRLNIFGYLGIDDTIKGNYAIADKIAALQWVQDNIAAFGGDPERVCIFGQSAGGFSVIELVKSPKAKGLFHAAISQSGGSGSTTNYTTAAAAVVPTLNLFCPSTGAERLKCLQALPADTILNITNTVTSWGPVIDGVYTLDDTVHQVSQGPTAVNSVHYMAGFMPEEGQSLLGETIAANMTIFDPSSLIGAELGAKVLASGLWKPSAGFTPYNASVNVYTDNALTCPAEEMITAAAAAKTFPSLWVYEMQRAYGLSYFNPYGLCSFPVGEAEPPYYRCHSGDLYEVFGTYYIFDQPMRNSHDIAFGPLVQDLWSSFARTGNPNPPTAYLIARGYDTTRDALSKWTWPQYAAKKPQMALLQYPGVGVADALPDVQKCAVLDS</sequence>
<evidence type="ECO:0000256" key="3">
    <source>
        <dbReference type="RuleBase" id="RU361235"/>
    </source>
</evidence>
<dbReference type="AlphaFoldDB" id="A0AAD7FI76"/>
<protein>
    <recommendedName>
        <fullName evidence="3">Carboxylic ester hydrolase</fullName>
        <ecNumber evidence="3">3.1.1.-</ecNumber>
    </recommendedName>
</protein>
<evidence type="ECO:0000259" key="4">
    <source>
        <dbReference type="Pfam" id="PF00135"/>
    </source>
</evidence>
<keyword evidence="3" id="KW-0732">Signal</keyword>
<dbReference type="InterPro" id="IPR002018">
    <property type="entry name" value="CarbesteraseB"/>
</dbReference>
<dbReference type="SUPFAM" id="SSF53474">
    <property type="entry name" value="alpha/beta-Hydrolases"/>
    <property type="match status" value="1"/>
</dbReference>
<keyword evidence="6" id="KW-1185">Reference proteome</keyword>
<reference evidence="5" key="1">
    <citation type="submission" date="2023-03" db="EMBL/GenBank/DDBJ databases">
        <title>Massive genome expansion in bonnet fungi (Mycena s.s.) driven by repeated elements and novel gene families across ecological guilds.</title>
        <authorList>
            <consortium name="Lawrence Berkeley National Laboratory"/>
            <person name="Harder C.B."/>
            <person name="Miyauchi S."/>
            <person name="Viragh M."/>
            <person name="Kuo A."/>
            <person name="Thoen E."/>
            <person name="Andreopoulos B."/>
            <person name="Lu D."/>
            <person name="Skrede I."/>
            <person name="Drula E."/>
            <person name="Henrissat B."/>
            <person name="Morin E."/>
            <person name="Kohler A."/>
            <person name="Barry K."/>
            <person name="LaButti K."/>
            <person name="Morin E."/>
            <person name="Salamov A."/>
            <person name="Lipzen A."/>
            <person name="Mereny Z."/>
            <person name="Hegedus B."/>
            <person name="Baldrian P."/>
            <person name="Stursova M."/>
            <person name="Weitz H."/>
            <person name="Taylor A."/>
            <person name="Grigoriev I.V."/>
            <person name="Nagy L.G."/>
            <person name="Martin F."/>
            <person name="Kauserud H."/>
        </authorList>
    </citation>
    <scope>NUCLEOTIDE SEQUENCE</scope>
    <source>
        <strain evidence="5">9284</strain>
    </source>
</reference>
<dbReference type="Pfam" id="PF00135">
    <property type="entry name" value="COesterase"/>
    <property type="match status" value="1"/>
</dbReference>
<feature type="domain" description="Carboxylesterase type B" evidence="4">
    <location>
        <begin position="184"/>
        <end position="669"/>
    </location>
</feature>
<dbReference type="PANTHER" id="PTHR11559">
    <property type="entry name" value="CARBOXYLESTERASE"/>
    <property type="match status" value="1"/>
</dbReference>
<dbReference type="GO" id="GO:0016787">
    <property type="term" value="F:hydrolase activity"/>
    <property type="evidence" value="ECO:0007669"/>
    <property type="project" value="UniProtKB-KW"/>
</dbReference>
<dbReference type="Proteomes" id="UP001221142">
    <property type="component" value="Unassembled WGS sequence"/>
</dbReference>
<keyword evidence="2 3" id="KW-0378">Hydrolase</keyword>
<evidence type="ECO:0000256" key="1">
    <source>
        <dbReference type="ARBA" id="ARBA00005964"/>
    </source>
</evidence>
<feature type="signal peptide" evidence="3">
    <location>
        <begin position="1"/>
        <end position="21"/>
    </location>
</feature>
<accession>A0AAD7FI76</accession>
<evidence type="ECO:0000313" key="6">
    <source>
        <dbReference type="Proteomes" id="UP001221142"/>
    </source>
</evidence>
<evidence type="ECO:0000256" key="2">
    <source>
        <dbReference type="ARBA" id="ARBA00022801"/>
    </source>
</evidence>
<comment type="similarity">
    <text evidence="1 3">Belongs to the type-B carboxylesterase/lipase family.</text>
</comment>
<comment type="caution">
    <text evidence="5">The sequence shown here is derived from an EMBL/GenBank/DDBJ whole genome shotgun (WGS) entry which is preliminary data.</text>
</comment>
<name>A0AAD7FI76_9AGAR</name>
<evidence type="ECO:0000313" key="5">
    <source>
        <dbReference type="EMBL" id="KAJ7621404.1"/>
    </source>
</evidence>
<proteinExistence type="inferred from homology"/>
<dbReference type="InterPro" id="IPR019826">
    <property type="entry name" value="Carboxylesterase_B_AS"/>
</dbReference>
<organism evidence="5 6">
    <name type="scientific">Roridomyces roridus</name>
    <dbReference type="NCBI Taxonomy" id="1738132"/>
    <lineage>
        <taxon>Eukaryota</taxon>
        <taxon>Fungi</taxon>
        <taxon>Dikarya</taxon>
        <taxon>Basidiomycota</taxon>
        <taxon>Agaricomycotina</taxon>
        <taxon>Agaricomycetes</taxon>
        <taxon>Agaricomycetidae</taxon>
        <taxon>Agaricales</taxon>
        <taxon>Marasmiineae</taxon>
        <taxon>Mycenaceae</taxon>
        <taxon>Roridomyces</taxon>
    </lineage>
</organism>
<dbReference type="EC" id="3.1.1.-" evidence="3"/>
<dbReference type="InterPro" id="IPR050309">
    <property type="entry name" value="Type-B_Carboxylest/Lipase"/>
</dbReference>
<dbReference type="PROSITE" id="PS00122">
    <property type="entry name" value="CARBOXYLESTERASE_B_1"/>
    <property type="match status" value="1"/>
</dbReference>
<dbReference type="EMBL" id="JARKIF010000016">
    <property type="protein sequence ID" value="KAJ7621404.1"/>
    <property type="molecule type" value="Genomic_DNA"/>
</dbReference>